<name>A0A2D4DSD8_STRCB</name>
<dbReference type="Proteomes" id="UP000280759">
    <property type="component" value="Unassembled WGS sequence"/>
</dbReference>
<gene>
    <name evidence="1" type="ORF">FMV2238Y02_10510</name>
</gene>
<proteinExistence type="predicted"/>
<evidence type="ECO:0008006" key="3">
    <source>
        <dbReference type="Google" id="ProtNLM"/>
    </source>
</evidence>
<accession>A0A2D4DSD8</accession>
<keyword evidence="2" id="KW-1185">Reference proteome</keyword>
<dbReference type="EMBL" id="UXEP01000013">
    <property type="protein sequence ID" value="VDC42602.1"/>
    <property type="molecule type" value="Genomic_DNA"/>
</dbReference>
<dbReference type="RefSeq" id="WP_000424368.1">
    <property type="nucleotide sequence ID" value="NZ_BEWZ01000018.1"/>
</dbReference>
<organism evidence="1 2">
    <name type="scientific">Streptococcus canis</name>
    <dbReference type="NCBI Taxonomy" id="1329"/>
    <lineage>
        <taxon>Bacteria</taxon>
        <taxon>Bacillati</taxon>
        <taxon>Bacillota</taxon>
        <taxon>Bacilli</taxon>
        <taxon>Lactobacillales</taxon>
        <taxon>Streptococcaceae</taxon>
        <taxon>Streptococcus</taxon>
    </lineage>
</organism>
<protein>
    <recommendedName>
        <fullName evidence="3">AbrB family transcriptional regulator</fullName>
    </recommendedName>
</protein>
<sequence>MELVKTIQIGDDIYLPIPDQFGIQEGQKFNLYQSNDGTLVLSPSDSKLSADYQSLSSDEQETTVVEQATLDEVANSVLSRHLDAFKELAE</sequence>
<reference evidence="1 2" key="1">
    <citation type="submission" date="2018-10" db="EMBL/GenBank/DDBJ databases">
        <authorList>
            <consortium name="Molecular Microbiology and Infection Unit (UMMI)"/>
            <person name="Machado M."/>
        </authorList>
    </citation>
    <scope>NUCLEOTIDE SEQUENCE [LARGE SCALE GENOMIC DNA]</scope>
    <source>
        <strain evidence="1">FMV2238.02</strain>
    </source>
</reference>
<evidence type="ECO:0000313" key="1">
    <source>
        <dbReference type="EMBL" id="VDC42602.1"/>
    </source>
</evidence>
<evidence type="ECO:0000313" key="2">
    <source>
        <dbReference type="Proteomes" id="UP000280759"/>
    </source>
</evidence>
<dbReference type="AlphaFoldDB" id="A0A2D4DSD8"/>